<evidence type="ECO:0000313" key="4">
    <source>
        <dbReference type="Proteomes" id="UP000215596"/>
    </source>
</evidence>
<dbReference type="OrthoDB" id="6194521at2"/>
<reference evidence="3 4" key="1">
    <citation type="submission" date="2017-07" db="EMBL/GenBank/DDBJ databases">
        <title>Isolation and whole genome analysis of endospore-forming bacteria from heroin.</title>
        <authorList>
            <person name="Kalinowski J."/>
            <person name="Ahrens B."/>
            <person name="Al-Dilaimi A."/>
            <person name="Winkler A."/>
            <person name="Wibberg D."/>
            <person name="Schleenbecker U."/>
            <person name="Ruckert C."/>
            <person name="Wolfel R."/>
            <person name="Grass G."/>
        </authorList>
    </citation>
    <scope>NUCLEOTIDE SEQUENCE [LARGE SCALE GENOMIC DNA]</scope>
    <source>
        <strain evidence="3 4">7537-G1</strain>
    </source>
</reference>
<comment type="caution">
    <text evidence="3">The sequence shown here is derived from an EMBL/GenBank/DDBJ whole genome shotgun (WGS) entry which is preliminary data.</text>
</comment>
<reference evidence="2 5" key="2">
    <citation type="submission" date="2019-11" db="EMBL/GenBank/DDBJ databases">
        <title>Draft genome sequences of five Paenibacillus species of dairy origin.</title>
        <authorList>
            <person name="Olajide A.M."/>
            <person name="Chen S."/>
            <person name="Lapointe G."/>
        </authorList>
    </citation>
    <scope>NUCLEOTIDE SEQUENCE [LARGE SCALE GENOMIC DNA]</scope>
    <source>
        <strain evidence="2 5">3CS1</strain>
    </source>
</reference>
<dbReference type="NCBIfam" id="NF001664">
    <property type="entry name" value="PRK00431.1-6"/>
    <property type="match status" value="1"/>
</dbReference>
<sequence>MNTFRIGRTSVSVFIGDITTWAGDIIVNAANSGLLGGEGVDGAIHQAGGPSIMEECMEIRKSKGGCPPGHAVITCAGKLRAKHVIHTVGPIWEGGGRREEETLADCYRNSLQLAVEVEARSIAFPNISTGIYGYPKGPACDVALKAVTTWLEEERPDLRLERIDFVCFSPENEQLYVEWLQRYAEERAS</sequence>
<name>A0A268ERK2_9BACL</name>
<dbReference type="PROSITE" id="PS51154">
    <property type="entry name" value="MACRO"/>
    <property type="match status" value="1"/>
</dbReference>
<evidence type="ECO:0000313" key="5">
    <source>
        <dbReference type="Proteomes" id="UP000435177"/>
    </source>
</evidence>
<evidence type="ECO:0000313" key="3">
    <source>
        <dbReference type="EMBL" id="PAD75752.1"/>
    </source>
</evidence>
<dbReference type="InterPro" id="IPR043472">
    <property type="entry name" value="Macro_dom-like"/>
</dbReference>
<dbReference type="SMART" id="SM00506">
    <property type="entry name" value="A1pp"/>
    <property type="match status" value="1"/>
</dbReference>
<gene>
    <name evidence="3" type="ORF">CHH67_13995</name>
    <name evidence="2" type="ORF">GNP94_09500</name>
</gene>
<keyword evidence="5" id="KW-1185">Reference proteome</keyword>
<dbReference type="EMBL" id="WOAA01000006">
    <property type="protein sequence ID" value="MUG66247.1"/>
    <property type="molecule type" value="Genomic_DNA"/>
</dbReference>
<dbReference type="EMBL" id="NPBY01000044">
    <property type="protein sequence ID" value="PAD75752.1"/>
    <property type="molecule type" value="Genomic_DNA"/>
</dbReference>
<evidence type="ECO:0000259" key="1">
    <source>
        <dbReference type="PROSITE" id="PS51154"/>
    </source>
</evidence>
<dbReference type="Pfam" id="PF01661">
    <property type="entry name" value="Macro"/>
    <property type="match status" value="1"/>
</dbReference>
<dbReference type="AlphaFoldDB" id="A0A268ERK2"/>
<feature type="domain" description="Macro" evidence="1">
    <location>
        <begin position="1"/>
        <end position="184"/>
    </location>
</feature>
<dbReference type="PANTHER" id="PTHR11106">
    <property type="entry name" value="GANGLIOSIDE INDUCED DIFFERENTIATION ASSOCIATED PROTEIN 2-RELATED"/>
    <property type="match status" value="1"/>
</dbReference>
<dbReference type="RefSeq" id="WP_095265814.1">
    <property type="nucleotide sequence ID" value="NZ_NPBY01000044.1"/>
</dbReference>
<dbReference type="CDD" id="cd02908">
    <property type="entry name" value="Macro_OAADPr_deacetylase"/>
    <property type="match status" value="1"/>
</dbReference>
<protein>
    <submittedName>
        <fullName evidence="3">O-acetyl-ADP-ribose deacetylase</fullName>
    </submittedName>
</protein>
<accession>A0A268ERK2</accession>
<proteinExistence type="predicted"/>
<dbReference type="InterPro" id="IPR002589">
    <property type="entry name" value="Macro_dom"/>
</dbReference>
<dbReference type="Proteomes" id="UP000435177">
    <property type="component" value="Unassembled WGS sequence"/>
</dbReference>
<dbReference type="Gene3D" id="3.40.220.10">
    <property type="entry name" value="Leucine Aminopeptidase, subunit E, domain 1"/>
    <property type="match status" value="1"/>
</dbReference>
<dbReference type="Proteomes" id="UP000215596">
    <property type="component" value="Unassembled WGS sequence"/>
</dbReference>
<dbReference type="PANTHER" id="PTHR11106:SF27">
    <property type="entry name" value="MACRO DOMAIN-CONTAINING PROTEIN"/>
    <property type="match status" value="1"/>
</dbReference>
<evidence type="ECO:0000313" key="2">
    <source>
        <dbReference type="EMBL" id="MUG66247.1"/>
    </source>
</evidence>
<dbReference type="SUPFAM" id="SSF52949">
    <property type="entry name" value="Macro domain-like"/>
    <property type="match status" value="1"/>
</dbReference>
<organism evidence="3 4">
    <name type="scientific">Paenibacillus campinasensis</name>
    <dbReference type="NCBI Taxonomy" id="66347"/>
    <lineage>
        <taxon>Bacteria</taxon>
        <taxon>Bacillati</taxon>
        <taxon>Bacillota</taxon>
        <taxon>Bacilli</taxon>
        <taxon>Bacillales</taxon>
        <taxon>Paenibacillaceae</taxon>
        <taxon>Paenibacillus</taxon>
    </lineage>
</organism>